<dbReference type="PANTHER" id="PTHR36051:SF2">
    <property type="entry name" value="DYNAMIN"/>
    <property type="match status" value="1"/>
</dbReference>
<name>A0AA41RVF3_PAPNU</name>
<sequence length="183" mass="19897">MAKVMSKIGTVPGLSMGQSMLPPSLQSNISATSETPVQNSVGNATSSISKTLEHTAQIQTKDGSLGVGSAYKHNVPKGMPSGTSFGRTEKVISNFLQNPAFGGDEDIASAGHLRSENNVLQLVLKHQKVIDDLMEENEKLRQILVEELKVHPSKFQTSSTTGVKTQNPCTDCFDCRRKQRRNR</sequence>
<accession>A0AA41RVF3</accession>
<dbReference type="EMBL" id="JAJJMA010042144">
    <property type="protein sequence ID" value="MCL7025156.1"/>
    <property type="molecule type" value="Genomic_DNA"/>
</dbReference>
<feature type="coiled-coil region" evidence="1">
    <location>
        <begin position="123"/>
        <end position="150"/>
    </location>
</feature>
<dbReference type="AlphaFoldDB" id="A0AA41RVF3"/>
<evidence type="ECO:0000256" key="1">
    <source>
        <dbReference type="SAM" id="Coils"/>
    </source>
</evidence>
<evidence type="ECO:0000313" key="3">
    <source>
        <dbReference type="Proteomes" id="UP001177140"/>
    </source>
</evidence>
<protein>
    <submittedName>
        <fullName evidence="2">Uncharacterized protein</fullName>
    </submittedName>
</protein>
<reference evidence="2" key="1">
    <citation type="submission" date="2022-03" db="EMBL/GenBank/DDBJ databases">
        <title>A functionally conserved STORR gene fusion in Papaver species that diverged 16.8 million years ago.</title>
        <authorList>
            <person name="Catania T."/>
        </authorList>
    </citation>
    <scope>NUCLEOTIDE SEQUENCE</scope>
    <source>
        <strain evidence="2">S-191538</strain>
    </source>
</reference>
<comment type="caution">
    <text evidence="2">The sequence shown here is derived from an EMBL/GenBank/DDBJ whole genome shotgun (WGS) entry which is preliminary data.</text>
</comment>
<dbReference type="PANTHER" id="PTHR36051">
    <property type="entry name" value="DYNAMIN"/>
    <property type="match status" value="1"/>
</dbReference>
<evidence type="ECO:0000313" key="2">
    <source>
        <dbReference type="EMBL" id="MCL7025156.1"/>
    </source>
</evidence>
<dbReference type="Proteomes" id="UP001177140">
    <property type="component" value="Unassembled WGS sequence"/>
</dbReference>
<keyword evidence="3" id="KW-1185">Reference proteome</keyword>
<organism evidence="2 3">
    <name type="scientific">Papaver nudicaule</name>
    <name type="common">Iceland poppy</name>
    <dbReference type="NCBI Taxonomy" id="74823"/>
    <lineage>
        <taxon>Eukaryota</taxon>
        <taxon>Viridiplantae</taxon>
        <taxon>Streptophyta</taxon>
        <taxon>Embryophyta</taxon>
        <taxon>Tracheophyta</taxon>
        <taxon>Spermatophyta</taxon>
        <taxon>Magnoliopsida</taxon>
        <taxon>Ranunculales</taxon>
        <taxon>Papaveraceae</taxon>
        <taxon>Papaveroideae</taxon>
        <taxon>Papaver</taxon>
    </lineage>
</organism>
<proteinExistence type="predicted"/>
<gene>
    <name evidence="2" type="ORF">MKW94_014695</name>
</gene>
<keyword evidence="1" id="KW-0175">Coiled coil</keyword>